<dbReference type="RefSeq" id="WP_188916611.1">
    <property type="nucleotide sequence ID" value="NZ_BMPZ01000001.1"/>
</dbReference>
<evidence type="ECO:0000256" key="1">
    <source>
        <dbReference type="ARBA" id="ARBA00044755"/>
    </source>
</evidence>
<gene>
    <name evidence="2" type="ORF">GCM10009332_00110</name>
</gene>
<dbReference type="Proteomes" id="UP000613743">
    <property type="component" value="Unassembled WGS sequence"/>
</dbReference>
<dbReference type="PANTHER" id="PTHR35024:SF4">
    <property type="entry name" value="POLYMER-FORMING CYTOSKELETAL PROTEIN"/>
    <property type="match status" value="1"/>
</dbReference>
<dbReference type="EMBL" id="BMPZ01000001">
    <property type="protein sequence ID" value="GGI67107.1"/>
    <property type="molecule type" value="Genomic_DNA"/>
</dbReference>
<dbReference type="InterPro" id="IPR007607">
    <property type="entry name" value="BacA/B"/>
</dbReference>
<reference evidence="2" key="2">
    <citation type="submission" date="2020-09" db="EMBL/GenBank/DDBJ databases">
        <authorList>
            <person name="Sun Q."/>
            <person name="Ohkuma M."/>
        </authorList>
    </citation>
    <scope>NUCLEOTIDE SEQUENCE</scope>
    <source>
        <strain evidence="2">JCM 30804</strain>
    </source>
</reference>
<sequence length="123" mass="12993">MFKKNKTNTSLTFIAQGTRFTGESAIIGDALIGGELFGKVNSKGTITVEAGGLLEGEVRCKELKVAGAFKGKLSCDKLMITVTGTVEGEVASKSMEITDGGQFIGMRVKDDVMLLEAQTEPEA</sequence>
<proteinExistence type="inferred from homology"/>
<comment type="caution">
    <text evidence="2">The sequence shown here is derived from an EMBL/GenBank/DDBJ whole genome shotgun (WGS) entry which is preliminary data.</text>
</comment>
<organism evidence="2 3">
    <name type="scientific">Shewanella gelidii</name>
    <dbReference type="NCBI Taxonomy" id="1642821"/>
    <lineage>
        <taxon>Bacteria</taxon>
        <taxon>Pseudomonadati</taxon>
        <taxon>Pseudomonadota</taxon>
        <taxon>Gammaproteobacteria</taxon>
        <taxon>Alteromonadales</taxon>
        <taxon>Shewanellaceae</taxon>
        <taxon>Shewanella</taxon>
    </lineage>
</organism>
<evidence type="ECO:0000313" key="2">
    <source>
        <dbReference type="EMBL" id="GGI67107.1"/>
    </source>
</evidence>
<keyword evidence="3" id="KW-1185">Reference proteome</keyword>
<dbReference type="AlphaFoldDB" id="A0A917JJH8"/>
<dbReference type="Pfam" id="PF04519">
    <property type="entry name" value="Bactofilin"/>
    <property type="match status" value="1"/>
</dbReference>
<dbReference type="PANTHER" id="PTHR35024">
    <property type="entry name" value="HYPOTHETICAL CYTOSOLIC PROTEIN"/>
    <property type="match status" value="1"/>
</dbReference>
<comment type="similarity">
    <text evidence="1">Belongs to the bactofilin family.</text>
</comment>
<name>A0A917JJH8_9GAMM</name>
<accession>A0A917JJH8</accession>
<evidence type="ECO:0000313" key="3">
    <source>
        <dbReference type="Proteomes" id="UP000613743"/>
    </source>
</evidence>
<protein>
    <submittedName>
        <fullName evidence="2">DUF583 domain-containing protein</fullName>
    </submittedName>
</protein>
<reference evidence="2" key="1">
    <citation type="journal article" date="2014" name="Int. J. Syst. Evol. Microbiol.">
        <title>Complete genome sequence of Corynebacterium casei LMG S-19264T (=DSM 44701T), isolated from a smear-ripened cheese.</title>
        <authorList>
            <consortium name="US DOE Joint Genome Institute (JGI-PGF)"/>
            <person name="Walter F."/>
            <person name="Albersmeier A."/>
            <person name="Kalinowski J."/>
            <person name="Ruckert C."/>
        </authorList>
    </citation>
    <scope>NUCLEOTIDE SEQUENCE</scope>
    <source>
        <strain evidence="2">JCM 30804</strain>
    </source>
</reference>